<evidence type="ECO:0000256" key="1">
    <source>
        <dbReference type="SAM" id="MobiDB-lite"/>
    </source>
</evidence>
<evidence type="ECO:0000313" key="2">
    <source>
        <dbReference type="EMBL" id="GEC14292.1"/>
    </source>
</evidence>
<dbReference type="AlphaFoldDB" id="A0A4Y3W5I4"/>
<feature type="compositionally biased region" description="Basic residues" evidence="1">
    <location>
        <begin position="44"/>
        <end position="54"/>
    </location>
</feature>
<gene>
    <name evidence="2" type="ORF">NWI01_01840</name>
</gene>
<dbReference type="EMBL" id="BJNF01000002">
    <property type="protein sequence ID" value="GEC14292.1"/>
    <property type="molecule type" value="Genomic_DNA"/>
</dbReference>
<name>A0A4Y3W5I4_NITWI</name>
<feature type="region of interest" description="Disordered" evidence="1">
    <location>
        <begin position="1"/>
        <end position="54"/>
    </location>
</feature>
<organism evidence="2 3">
    <name type="scientific">Nitrobacter winogradskyi</name>
    <name type="common">Nitrobacter agilis</name>
    <dbReference type="NCBI Taxonomy" id="913"/>
    <lineage>
        <taxon>Bacteria</taxon>
        <taxon>Pseudomonadati</taxon>
        <taxon>Pseudomonadota</taxon>
        <taxon>Alphaproteobacteria</taxon>
        <taxon>Hyphomicrobiales</taxon>
        <taxon>Nitrobacteraceae</taxon>
        <taxon>Nitrobacter</taxon>
    </lineage>
</organism>
<proteinExistence type="predicted"/>
<reference evidence="2 3" key="1">
    <citation type="submission" date="2019-06" db="EMBL/GenBank/DDBJ databases">
        <title>Whole genome shotgun sequence of Nitrobacter winogradskyi NBRC 14297.</title>
        <authorList>
            <person name="Hosoyama A."/>
            <person name="Uohara A."/>
            <person name="Ohji S."/>
            <person name="Ichikawa N."/>
        </authorList>
    </citation>
    <scope>NUCLEOTIDE SEQUENCE [LARGE SCALE GENOMIC DNA]</scope>
    <source>
        <strain evidence="2 3">NBRC 14297</strain>
    </source>
</reference>
<feature type="compositionally biased region" description="Basic and acidic residues" evidence="1">
    <location>
        <begin position="11"/>
        <end position="26"/>
    </location>
</feature>
<accession>A0A4Y3W5I4</accession>
<dbReference type="RefSeq" id="WP_181410321.1">
    <property type="nucleotide sequence ID" value="NZ_BJNF01000002.1"/>
</dbReference>
<comment type="caution">
    <text evidence="2">The sequence shown here is derived from an EMBL/GenBank/DDBJ whole genome shotgun (WGS) entry which is preliminary data.</text>
</comment>
<sequence length="54" mass="6145">MIEQPQRGGSYRREKDGSLTRIDRETGLPMEPVSRPASEARASRPPKRKEKNHG</sequence>
<dbReference type="Proteomes" id="UP000318825">
    <property type="component" value="Unassembled WGS sequence"/>
</dbReference>
<evidence type="ECO:0000313" key="3">
    <source>
        <dbReference type="Proteomes" id="UP000318825"/>
    </source>
</evidence>
<protein>
    <submittedName>
        <fullName evidence="2">Uncharacterized protein</fullName>
    </submittedName>
</protein>